<proteinExistence type="predicted"/>
<reference evidence="1 2" key="1">
    <citation type="submission" date="2024-08" db="EMBL/GenBank/DDBJ databases">
        <title>Insights into the chromosomal genome structure of Flemingia macrophylla.</title>
        <authorList>
            <person name="Ding Y."/>
            <person name="Zhao Y."/>
            <person name="Bi W."/>
            <person name="Wu M."/>
            <person name="Zhao G."/>
            <person name="Gong Y."/>
            <person name="Li W."/>
            <person name="Zhang P."/>
        </authorList>
    </citation>
    <scope>NUCLEOTIDE SEQUENCE [LARGE SCALE GENOMIC DNA]</scope>
    <source>
        <strain evidence="1">DYQJB</strain>
        <tissue evidence="1">Leaf</tissue>
    </source>
</reference>
<name>A0ABD1M0G9_9FABA</name>
<organism evidence="1 2">
    <name type="scientific">Flemingia macrophylla</name>
    <dbReference type="NCBI Taxonomy" id="520843"/>
    <lineage>
        <taxon>Eukaryota</taxon>
        <taxon>Viridiplantae</taxon>
        <taxon>Streptophyta</taxon>
        <taxon>Embryophyta</taxon>
        <taxon>Tracheophyta</taxon>
        <taxon>Spermatophyta</taxon>
        <taxon>Magnoliopsida</taxon>
        <taxon>eudicotyledons</taxon>
        <taxon>Gunneridae</taxon>
        <taxon>Pentapetalae</taxon>
        <taxon>rosids</taxon>
        <taxon>fabids</taxon>
        <taxon>Fabales</taxon>
        <taxon>Fabaceae</taxon>
        <taxon>Papilionoideae</taxon>
        <taxon>50 kb inversion clade</taxon>
        <taxon>NPAAA clade</taxon>
        <taxon>indigoferoid/millettioid clade</taxon>
        <taxon>Phaseoleae</taxon>
        <taxon>Flemingia</taxon>
    </lineage>
</organism>
<evidence type="ECO:0000313" key="1">
    <source>
        <dbReference type="EMBL" id="KAL2329073.1"/>
    </source>
</evidence>
<dbReference type="AlphaFoldDB" id="A0ABD1M0G9"/>
<comment type="caution">
    <text evidence="1">The sequence shown here is derived from an EMBL/GenBank/DDBJ whole genome shotgun (WGS) entry which is preliminary data.</text>
</comment>
<gene>
    <name evidence="1" type="ORF">Fmac_022500</name>
</gene>
<accession>A0ABD1M0G9</accession>
<dbReference type="EMBL" id="JBGMDY010000007">
    <property type="protein sequence ID" value="KAL2329073.1"/>
    <property type="molecule type" value="Genomic_DNA"/>
</dbReference>
<dbReference type="Proteomes" id="UP001603857">
    <property type="component" value="Unassembled WGS sequence"/>
</dbReference>
<sequence>MLAYITNPLSFILCHSHFHFQREKKKIENPPTQSKKAKKTVQEMGEANVQTQNIADIPQPTPHTHGSPHHCKLANNLRSSKPTSGGVAAPHPLRLFLSSQQAPPLPPRFRRSVSDMSCLSTEESATPDSVRLRRFKERLKEMRQCWDEVMKDDDAGEQECALAQDDKDDLGDGDSEEAVSVEWAEQCIRLVFGCPCGKGYEILLSENNCYYKLI</sequence>
<keyword evidence="2" id="KW-1185">Reference proteome</keyword>
<protein>
    <submittedName>
        <fullName evidence="1">Uncharacterized protein</fullName>
    </submittedName>
</protein>
<evidence type="ECO:0000313" key="2">
    <source>
        <dbReference type="Proteomes" id="UP001603857"/>
    </source>
</evidence>